<feature type="domain" description="Histidine kinase" evidence="12">
    <location>
        <begin position="353"/>
        <end position="559"/>
    </location>
</feature>
<dbReference type="Gene3D" id="1.20.120.160">
    <property type="entry name" value="HPT domain"/>
    <property type="match status" value="1"/>
</dbReference>
<evidence type="ECO:0000256" key="6">
    <source>
        <dbReference type="ARBA" id="ARBA00022679"/>
    </source>
</evidence>
<evidence type="ECO:0000256" key="4">
    <source>
        <dbReference type="ARBA" id="ARBA00022500"/>
    </source>
</evidence>
<evidence type="ECO:0000313" key="16">
    <source>
        <dbReference type="Proteomes" id="UP001198163"/>
    </source>
</evidence>
<dbReference type="PROSITE" id="PS50894">
    <property type="entry name" value="HPT"/>
    <property type="match status" value="1"/>
</dbReference>
<dbReference type="InterPro" id="IPR036890">
    <property type="entry name" value="HATPase_C_sf"/>
</dbReference>
<dbReference type="InterPro" id="IPR051315">
    <property type="entry name" value="Bact_Chemotaxis_CheA"/>
</dbReference>
<evidence type="ECO:0000259" key="13">
    <source>
        <dbReference type="PROSITE" id="PS50851"/>
    </source>
</evidence>
<evidence type="ECO:0000256" key="7">
    <source>
        <dbReference type="ARBA" id="ARBA00022741"/>
    </source>
</evidence>
<dbReference type="InterPro" id="IPR002545">
    <property type="entry name" value="CheW-lke_dom"/>
</dbReference>
<dbReference type="EC" id="2.7.13.3" evidence="2"/>
<keyword evidence="7" id="KW-0547">Nucleotide-binding</keyword>
<dbReference type="InterPro" id="IPR004105">
    <property type="entry name" value="CheA-like_dim"/>
</dbReference>
<name>A0AAE3EFU2_9SPIR</name>
<dbReference type="FunFam" id="3.30.565.10:FF:000016">
    <property type="entry name" value="Chemotaxis protein CheA, putative"/>
    <property type="match status" value="1"/>
</dbReference>
<dbReference type="GO" id="GO:0005737">
    <property type="term" value="C:cytoplasm"/>
    <property type="evidence" value="ECO:0007669"/>
    <property type="project" value="InterPro"/>
</dbReference>
<reference evidence="15" key="1">
    <citation type="submission" date="2021-08" db="EMBL/GenBank/DDBJ databases">
        <title>Comparative analyses of Brucepasteria parasyntrophica and Teretinema zuelzerae.</title>
        <authorList>
            <person name="Song Y."/>
            <person name="Brune A."/>
        </authorList>
    </citation>
    <scope>NUCLEOTIDE SEQUENCE</scope>
    <source>
        <strain evidence="15">DSM 1903</strain>
    </source>
</reference>
<dbReference type="PRINTS" id="PR00344">
    <property type="entry name" value="BCTRLSENSOR"/>
</dbReference>
<dbReference type="InterPro" id="IPR003594">
    <property type="entry name" value="HATPase_dom"/>
</dbReference>
<evidence type="ECO:0000256" key="3">
    <source>
        <dbReference type="ARBA" id="ARBA00021495"/>
    </source>
</evidence>
<sequence length="701" mass="77429">MTRDDHFSAITSLLLKYETGDFLLLSDLSDALSALKDFFLEVPAACKLIENLKNCVTGEMKNSGTDGFTESLSAGIDLLQGYALAQDDATRAEAELAMGAFSCKSKSCPSVEDAGVPERDEETFQIFLTEIRDRLANAQETILQLEDNPDDSAAVQTLFRIFHTIKGECGFLKIATLGELTHNIESLLDELRSGRSRVSQQHIDLLLEGLDMSREILKRLEKNDYAVFTDVSLDSYVNRVKNVSAAPCANLGEILVAEGKMQEEDVARVLEKQKASAYRKRFGEIAVQEKFLSSEELRETLDKQKDCKAGEPSRVPDRTDPVIKVRASKVNFLVDMIGELLIAMGQISGSGAELMQMRKITRSLQYGAMELRTDTLHTLFGNLRRTVRDLSKQLKKNVRAECVGEDLEIDRNLIEKLEEPLMHLVRNSLDHGIESELDRKNAGKDSQGVVTLKAERHGNSIVITVRDDGKGLDRERILSKALEKKLIRAEAADAMTDSQVFNLIFTSGFSTHTEVSLISGRGVGMDIVRSAVVDNRGRIEIESVAGSYSEFRMIFPLSTAIIDGMITRVSQSLFVFPIGSVIESIKIVPAMLSTVNGSVEVANLRGESIPVIRMHETFCIPEIPESPAIIGVICETSDRRKFMFILDEVIAKREVVIKSLGARFSDLRGISSGTVLSGGKIGLVVDIDEIVDLSLMEIPAR</sequence>
<dbReference type="PANTHER" id="PTHR43395:SF10">
    <property type="entry name" value="CHEMOTAXIS PROTEIN CHEA"/>
    <property type="match status" value="1"/>
</dbReference>
<evidence type="ECO:0000256" key="11">
    <source>
        <dbReference type="PROSITE-ProRule" id="PRU00110"/>
    </source>
</evidence>
<keyword evidence="8" id="KW-0418">Kinase</keyword>
<dbReference type="Gene3D" id="3.30.565.10">
    <property type="entry name" value="Histidine kinase-like ATPase, C-terminal domain"/>
    <property type="match status" value="1"/>
</dbReference>
<dbReference type="SMART" id="SM00260">
    <property type="entry name" value="CheW"/>
    <property type="match status" value="1"/>
</dbReference>
<evidence type="ECO:0000256" key="1">
    <source>
        <dbReference type="ARBA" id="ARBA00000085"/>
    </source>
</evidence>
<comment type="function">
    <text evidence="10">Involved in the transmission of sensory signals from the chemoreceptors to the flagellar motors. CheA is autophosphorylated; it can transfer its phosphate group to either CheB or CheY.</text>
</comment>
<comment type="caution">
    <text evidence="15">The sequence shown here is derived from an EMBL/GenBank/DDBJ whole genome shotgun (WGS) entry which is preliminary data.</text>
</comment>
<keyword evidence="6" id="KW-0808">Transferase</keyword>
<dbReference type="SUPFAM" id="SSF55874">
    <property type="entry name" value="ATPase domain of HSP90 chaperone/DNA topoisomerase II/histidine kinase"/>
    <property type="match status" value="1"/>
</dbReference>
<dbReference type="InterPro" id="IPR037257">
    <property type="entry name" value="T2SS_E_N_sf"/>
</dbReference>
<dbReference type="PROSITE" id="PS50851">
    <property type="entry name" value="CHEW"/>
    <property type="match status" value="1"/>
</dbReference>
<dbReference type="Pfam" id="PF01584">
    <property type="entry name" value="CheW"/>
    <property type="match status" value="1"/>
</dbReference>
<dbReference type="GO" id="GO:0005524">
    <property type="term" value="F:ATP binding"/>
    <property type="evidence" value="ECO:0007669"/>
    <property type="project" value="UniProtKB-KW"/>
</dbReference>
<keyword evidence="9" id="KW-0067">ATP-binding</keyword>
<feature type="modified residue" description="Phosphohistidine" evidence="11">
    <location>
        <position position="163"/>
    </location>
</feature>
<evidence type="ECO:0000259" key="12">
    <source>
        <dbReference type="PROSITE" id="PS50109"/>
    </source>
</evidence>
<evidence type="ECO:0000256" key="2">
    <source>
        <dbReference type="ARBA" id="ARBA00012438"/>
    </source>
</evidence>
<dbReference type="SUPFAM" id="SSF50341">
    <property type="entry name" value="CheW-like"/>
    <property type="match status" value="1"/>
</dbReference>
<comment type="catalytic activity">
    <reaction evidence="1">
        <text>ATP + protein L-histidine = ADP + protein N-phospho-L-histidine.</text>
        <dbReference type="EC" id="2.7.13.3"/>
    </reaction>
</comment>
<evidence type="ECO:0000256" key="5">
    <source>
        <dbReference type="ARBA" id="ARBA00022553"/>
    </source>
</evidence>
<keyword evidence="16" id="KW-1185">Reference proteome</keyword>
<dbReference type="Pfam" id="PF02518">
    <property type="entry name" value="HATPase_c"/>
    <property type="match status" value="1"/>
</dbReference>
<dbReference type="AlphaFoldDB" id="A0AAE3EFU2"/>
<dbReference type="RefSeq" id="WP_230753306.1">
    <property type="nucleotide sequence ID" value="NZ_JAINWA010000001.1"/>
</dbReference>
<keyword evidence="4" id="KW-0145">Chemotaxis</keyword>
<evidence type="ECO:0000313" key="15">
    <source>
        <dbReference type="EMBL" id="MCD1653822.1"/>
    </source>
</evidence>
<dbReference type="Proteomes" id="UP001198163">
    <property type="component" value="Unassembled WGS sequence"/>
</dbReference>
<proteinExistence type="predicted"/>
<dbReference type="GO" id="GO:0006935">
    <property type="term" value="P:chemotaxis"/>
    <property type="evidence" value="ECO:0007669"/>
    <property type="project" value="InterPro"/>
</dbReference>
<dbReference type="InterPro" id="IPR005467">
    <property type="entry name" value="His_kinase_dom"/>
</dbReference>
<feature type="domain" description="CheW-like" evidence="13">
    <location>
        <begin position="561"/>
        <end position="696"/>
    </location>
</feature>
<dbReference type="InterPro" id="IPR004358">
    <property type="entry name" value="Sig_transdc_His_kin-like_C"/>
</dbReference>
<evidence type="ECO:0000256" key="10">
    <source>
        <dbReference type="ARBA" id="ARBA00035100"/>
    </source>
</evidence>
<dbReference type="Pfam" id="PF01627">
    <property type="entry name" value="Hpt"/>
    <property type="match status" value="1"/>
</dbReference>
<dbReference type="InterPro" id="IPR036641">
    <property type="entry name" value="HPT_dom_sf"/>
</dbReference>
<dbReference type="GO" id="GO:0000155">
    <property type="term" value="F:phosphorelay sensor kinase activity"/>
    <property type="evidence" value="ECO:0007669"/>
    <property type="project" value="InterPro"/>
</dbReference>
<dbReference type="PANTHER" id="PTHR43395">
    <property type="entry name" value="SENSOR HISTIDINE KINASE CHEA"/>
    <property type="match status" value="1"/>
</dbReference>
<keyword evidence="5 11" id="KW-0597">Phosphoprotein</keyword>
<dbReference type="EMBL" id="JAINWA010000001">
    <property type="protein sequence ID" value="MCD1653822.1"/>
    <property type="molecule type" value="Genomic_DNA"/>
</dbReference>
<dbReference type="SMART" id="SM01231">
    <property type="entry name" value="H-kinase_dim"/>
    <property type="match status" value="1"/>
</dbReference>
<evidence type="ECO:0000256" key="9">
    <source>
        <dbReference type="ARBA" id="ARBA00022840"/>
    </source>
</evidence>
<dbReference type="SMART" id="SM00387">
    <property type="entry name" value="HATPase_c"/>
    <property type="match status" value="1"/>
</dbReference>
<dbReference type="SMART" id="SM00073">
    <property type="entry name" value="HPT"/>
    <property type="match status" value="1"/>
</dbReference>
<evidence type="ECO:0000259" key="14">
    <source>
        <dbReference type="PROSITE" id="PS50894"/>
    </source>
</evidence>
<dbReference type="Gene3D" id="2.30.30.40">
    <property type="entry name" value="SH3 Domains"/>
    <property type="match status" value="1"/>
</dbReference>
<dbReference type="CDD" id="cd00088">
    <property type="entry name" value="HPT"/>
    <property type="match status" value="1"/>
</dbReference>
<feature type="domain" description="HPt" evidence="14">
    <location>
        <begin position="116"/>
        <end position="220"/>
    </location>
</feature>
<dbReference type="PROSITE" id="PS50109">
    <property type="entry name" value="HIS_KIN"/>
    <property type="match status" value="1"/>
</dbReference>
<gene>
    <name evidence="15" type="ORF">K7J14_03795</name>
</gene>
<dbReference type="SUPFAM" id="SSF160246">
    <property type="entry name" value="EspE N-terminal domain-like"/>
    <property type="match status" value="1"/>
</dbReference>
<evidence type="ECO:0000256" key="8">
    <source>
        <dbReference type="ARBA" id="ARBA00022777"/>
    </source>
</evidence>
<accession>A0AAE3EFU2</accession>
<dbReference type="SUPFAM" id="SSF47226">
    <property type="entry name" value="Histidine-containing phosphotransfer domain, HPT domain"/>
    <property type="match status" value="1"/>
</dbReference>
<organism evidence="15 16">
    <name type="scientific">Teretinema zuelzerae</name>
    <dbReference type="NCBI Taxonomy" id="156"/>
    <lineage>
        <taxon>Bacteria</taxon>
        <taxon>Pseudomonadati</taxon>
        <taxon>Spirochaetota</taxon>
        <taxon>Spirochaetia</taxon>
        <taxon>Spirochaetales</taxon>
        <taxon>Treponemataceae</taxon>
        <taxon>Teretinema</taxon>
    </lineage>
</organism>
<protein>
    <recommendedName>
        <fullName evidence="3">Chemotaxis protein CheA</fullName>
        <ecNumber evidence="2">2.7.13.3</ecNumber>
    </recommendedName>
</protein>
<dbReference type="InterPro" id="IPR008207">
    <property type="entry name" value="Sig_transdc_His_kin_Hpt_dom"/>
</dbReference>
<dbReference type="InterPro" id="IPR036061">
    <property type="entry name" value="CheW-like_dom_sf"/>
</dbReference>